<reference evidence="1 2" key="1">
    <citation type="journal article" date="2012" name="Environ. Microbiol.">
        <title>The genome sequence of Desulfatibacillum alkenivorans AK-01: a blueprint for anaerobic alkane oxidation.</title>
        <authorList>
            <person name="Callaghan A.V."/>
            <person name="Morris B.E."/>
            <person name="Pereira I.A."/>
            <person name="McInerney M.J."/>
            <person name="Austin R.N."/>
            <person name="Groves J.T."/>
            <person name="Kukor J.J."/>
            <person name="Suflita J.M."/>
            <person name="Young L.Y."/>
            <person name="Zylstra G.J."/>
            <person name="Wawrik B."/>
        </authorList>
    </citation>
    <scope>NUCLEOTIDE SEQUENCE [LARGE SCALE GENOMIC DNA]</scope>
    <source>
        <strain evidence="1 2">AK-01</strain>
    </source>
</reference>
<dbReference type="HOGENOM" id="CLU_2315664_0_0_7"/>
<evidence type="ECO:0000313" key="2">
    <source>
        <dbReference type="Proteomes" id="UP000000739"/>
    </source>
</evidence>
<dbReference type="KEGG" id="dal:Dalk_3167"/>
<sequence length="99" mass="11686">MKLIVDVPIELHDERWNTALEIVRKEFDVSLLPTKDMVFEDGAWHYPKEILHITYNPSEDFIFVILASDVLDESNSLDIHLSMLSDHGWKSFKERREET</sequence>
<keyword evidence="2" id="KW-1185">Reference proteome</keyword>
<proteinExistence type="predicted"/>
<gene>
    <name evidence="1" type="ordered locus">Dalk_3167</name>
</gene>
<protein>
    <submittedName>
        <fullName evidence="1">Uncharacterized protein</fullName>
    </submittedName>
</protein>
<dbReference type="EMBL" id="CP001322">
    <property type="protein sequence ID" value="ACL04857.1"/>
    <property type="molecule type" value="Genomic_DNA"/>
</dbReference>
<organism evidence="1 2">
    <name type="scientific">Desulfatibacillum aliphaticivorans</name>
    <dbReference type="NCBI Taxonomy" id="218208"/>
    <lineage>
        <taxon>Bacteria</taxon>
        <taxon>Pseudomonadati</taxon>
        <taxon>Thermodesulfobacteriota</taxon>
        <taxon>Desulfobacteria</taxon>
        <taxon>Desulfobacterales</taxon>
        <taxon>Desulfatibacillaceae</taxon>
        <taxon>Desulfatibacillum</taxon>
    </lineage>
</organism>
<accession>B8FGE8</accession>
<name>B8FGE8_DESAL</name>
<dbReference type="RefSeq" id="WP_015947917.1">
    <property type="nucleotide sequence ID" value="NC_011768.1"/>
</dbReference>
<dbReference type="AlphaFoldDB" id="B8FGE8"/>
<dbReference type="Proteomes" id="UP000000739">
    <property type="component" value="Chromosome"/>
</dbReference>
<evidence type="ECO:0000313" key="1">
    <source>
        <dbReference type="EMBL" id="ACL04857.1"/>
    </source>
</evidence>